<dbReference type="Pfam" id="PF13002">
    <property type="entry name" value="LDB19"/>
    <property type="match status" value="2"/>
</dbReference>
<feature type="region of interest" description="Disordered" evidence="1">
    <location>
        <begin position="33"/>
        <end position="58"/>
    </location>
</feature>
<feature type="compositionally biased region" description="Polar residues" evidence="1">
    <location>
        <begin position="767"/>
        <end position="777"/>
    </location>
</feature>
<dbReference type="Gene3D" id="2.60.40.640">
    <property type="match status" value="2"/>
</dbReference>
<name>A0A0G4KXJ2_VERLO</name>
<feature type="compositionally biased region" description="Basic residues" evidence="1">
    <location>
        <begin position="49"/>
        <end position="58"/>
    </location>
</feature>
<evidence type="ECO:0000313" key="4">
    <source>
        <dbReference type="Proteomes" id="UP000044602"/>
    </source>
</evidence>
<evidence type="ECO:0000259" key="2">
    <source>
        <dbReference type="Pfam" id="PF13002"/>
    </source>
</evidence>
<dbReference type="Proteomes" id="UP000044602">
    <property type="component" value="Unassembled WGS sequence"/>
</dbReference>
<dbReference type="PANTHER" id="PTHR11188">
    <property type="entry name" value="ARRESTIN DOMAIN CONTAINING PROTEIN"/>
    <property type="match status" value="1"/>
</dbReference>
<protein>
    <recommendedName>
        <fullName evidence="2">LDB19 N-terminal domain-containing protein</fullName>
    </recommendedName>
</protein>
<dbReference type="InterPro" id="IPR014752">
    <property type="entry name" value="Arrestin-like_C"/>
</dbReference>
<feature type="region of interest" description="Disordered" evidence="1">
    <location>
        <begin position="756"/>
        <end position="777"/>
    </location>
</feature>
<dbReference type="STRING" id="100787.A0A0G4KXJ2"/>
<organism evidence="3 4">
    <name type="scientific">Verticillium longisporum</name>
    <name type="common">Verticillium dahliae var. longisporum</name>
    <dbReference type="NCBI Taxonomy" id="100787"/>
    <lineage>
        <taxon>Eukaryota</taxon>
        <taxon>Fungi</taxon>
        <taxon>Dikarya</taxon>
        <taxon>Ascomycota</taxon>
        <taxon>Pezizomycotina</taxon>
        <taxon>Sordariomycetes</taxon>
        <taxon>Hypocreomycetidae</taxon>
        <taxon>Glomerellales</taxon>
        <taxon>Plectosphaerellaceae</taxon>
        <taxon>Verticillium</taxon>
    </lineage>
</organism>
<dbReference type="GO" id="GO:0070086">
    <property type="term" value="P:ubiquitin-dependent endocytosis"/>
    <property type="evidence" value="ECO:0007669"/>
    <property type="project" value="TreeGrafter"/>
</dbReference>
<dbReference type="AlphaFoldDB" id="A0A0G4KXJ2"/>
<evidence type="ECO:0000313" key="3">
    <source>
        <dbReference type="EMBL" id="CRK14498.1"/>
    </source>
</evidence>
<dbReference type="GO" id="GO:0031625">
    <property type="term" value="F:ubiquitin protein ligase binding"/>
    <property type="evidence" value="ECO:0007669"/>
    <property type="project" value="TreeGrafter"/>
</dbReference>
<dbReference type="InterPro" id="IPR024391">
    <property type="entry name" value="LDB19_N"/>
</dbReference>
<proteinExistence type="predicted"/>
<dbReference type="GO" id="GO:0005829">
    <property type="term" value="C:cytosol"/>
    <property type="evidence" value="ECO:0007669"/>
    <property type="project" value="TreeGrafter"/>
</dbReference>
<reference evidence="4" key="1">
    <citation type="submission" date="2015-05" db="EMBL/GenBank/DDBJ databases">
        <authorList>
            <person name="Fogelqvist Johan"/>
        </authorList>
    </citation>
    <scope>NUCLEOTIDE SEQUENCE [LARGE SCALE GENOMIC DNA]</scope>
</reference>
<keyword evidence="4" id="KW-1185">Reference proteome</keyword>
<gene>
    <name evidence="3" type="ORF">BN1708_011147</name>
</gene>
<dbReference type="InterPro" id="IPR050357">
    <property type="entry name" value="Arrestin_domain-protein"/>
</dbReference>
<feature type="domain" description="LDB19 N-terminal" evidence="2">
    <location>
        <begin position="123"/>
        <end position="293"/>
    </location>
</feature>
<dbReference type="GO" id="GO:0005886">
    <property type="term" value="C:plasma membrane"/>
    <property type="evidence" value="ECO:0007669"/>
    <property type="project" value="TreeGrafter"/>
</dbReference>
<dbReference type="GO" id="GO:0030674">
    <property type="term" value="F:protein-macromolecule adaptor activity"/>
    <property type="evidence" value="ECO:0007669"/>
    <property type="project" value="TreeGrafter"/>
</dbReference>
<sequence>MAHPSGHNSPTTTPTSPSLHLSDLIPIIRHFSPAASPSASDSEGDNRQNRKKKTRKHHRTFSPFGLLYKKDDDQPKVSLDWLVETPPVMFHDDASRSAGALFTGMMHLDVEETVQVDSFQASLQLHVHQKRPFAKHCTECSDQYTELKHWDFLPKAVTLTPGRHAYPFSIHLRGHNPESIDTPVVAISYEFKAQIHCAGFHPLSFERDVPVKRSLLGSDPLHQSMRVFPPTNVKATVFLNRVIHPSGTHKVQLRLDGIASLEGKSLEIWKLKRLAWKLEETVCTAAPACSSHAAEGTSTDQLTVRRNEARILGEKEMHGGWKSDYNTSDARIEFEFEYGLTTRHTRKRDAMYACDVRAAANGTGTEISHSLSIEMLLSKELASSDIPNLVLATSDARVLRMRHAVILTEAPGLGVAWDAELPPVYDDVPPSPPSYPKDAPVEYENLEALDEQERRPSHWDFLPKAVTLTPGRHAYPFSIHLRGHNPESIDTPVVAVSYEFKAQIHCAGFHPLSFERDIPVKRALLGSDPLHQSMRVFPPTNVKATVFLNRVIHPSGTHKVQLRLDGITSLEGKSLEIWKLKRLAWKLEETVCTTAPVCSRHAAEGASTDQLTVRRNEARILGGKEMHGGWKSDYNTSDARVEFEFEYGLTTRHTRKGDAMYACDVRAAADGTGTEISHSLSIEMLLSKELASSDIPNLVLATSDARVLRMRHAVILTEAPGLGVAWDAELPPVYDDVPPSPPSYPKDAPVEYENLEVLDEQERRPSVGNSETSLPSA</sequence>
<dbReference type="PANTHER" id="PTHR11188:SF76">
    <property type="entry name" value="PROTEIN LDB19"/>
    <property type="match status" value="1"/>
</dbReference>
<feature type="domain" description="LDB19 N-terminal" evidence="2">
    <location>
        <begin position="455"/>
        <end position="602"/>
    </location>
</feature>
<accession>A0A0G4KXJ2</accession>
<dbReference type="EMBL" id="CVQH01005558">
    <property type="protein sequence ID" value="CRK14498.1"/>
    <property type="molecule type" value="Genomic_DNA"/>
</dbReference>
<evidence type="ECO:0000256" key="1">
    <source>
        <dbReference type="SAM" id="MobiDB-lite"/>
    </source>
</evidence>